<feature type="compositionally biased region" description="Pro residues" evidence="4">
    <location>
        <begin position="349"/>
        <end position="358"/>
    </location>
</feature>
<feature type="compositionally biased region" description="Basic and acidic residues" evidence="4">
    <location>
        <begin position="450"/>
        <end position="463"/>
    </location>
</feature>
<dbReference type="GO" id="GO:0005829">
    <property type="term" value="C:cytosol"/>
    <property type="evidence" value="ECO:0007669"/>
    <property type="project" value="TreeGrafter"/>
</dbReference>
<feature type="compositionally biased region" description="Polar residues" evidence="4">
    <location>
        <begin position="1"/>
        <end position="11"/>
    </location>
</feature>
<protein>
    <recommendedName>
        <fullName evidence="3">Autophagy-related protein 13</fullName>
    </recommendedName>
</protein>
<dbReference type="AlphaFoldDB" id="S2JEP4"/>
<keyword evidence="2 3" id="KW-0072">Autophagy</keyword>
<dbReference type="GO" id="GO:0034727">
    <property type="term" value="P:piecemeal microautophagy of the nucleus"/>
    <property type="evidence" value="ECO:0007669"/>
    <property type="project" value="TreeGrafter"/>
</dbReference>
<feature type="region of interest" description="Disordered" evidence="4">
    <location>
        <begin position="340"/>
        <end position="410"/>
    </location>
</feature>
<dbReference type="GO" id="GO:0034497">
    <property type="term" value="P:protein localization to phagophore assembly site"/>
    <property type="evidence" value="ECO:0007669"/>
    <property type="project" value="TreeGrafter"/>
</dbReference>
<name>S2JEP4_MUCC1</name>
<dbReference type="InterPro" id="IPR036570">
    <property type="entry name" value="HORMA_dom_sf"/>
</dbReference>
<evidence type="ECO:0000256" key="3">
    <source>
        <dbReference type="RuleBase" id="RU361214"/>
    </source>
</evidence>
<feature type="compositionally biased region" description="Low complexity" evidence="4">
    <location>
        <begin position="74"/>
        <end position="83"/>
    </location>
</feature>
<dbReference type="InParanoid" id="S2JEP4"/>
<feature type="region of interest" description="Disordered" evidence="4">
    <location>
        <begin position="55"/>
        <end position="83"/>
    </location>
</feature>
<organism evidence="6 7">
    <name type="scientific">Mucor circinelloides f. circinelloides (strain 1006PhL)</name>
    <name type="common">Mucormycosis agent</name>
    <name type="synonym">Calyptromyces circinelloides</name>
    <dbReference type="NCBI Taxonomy" id="1220926"/>
    <lineage>
        <taxon>Eukaryota</taxon>
        <taxon>Fungi</taxon>
        <taxon>Fungi incertae sedis</taxon>
        <taxon>Mucoromycota</taxon>
        <taxon>Mucoromycotina</taxon>
        <taxon>Mucoromycetes</taxon>
        <taxon>Mucorales</taxon>
        <taxon>Mucorineae</taxon>
        <taxon>Mucoraceae</taxon>
        <taxon>Mucor</taxon>
    </lineage>
</organism>
<dbReference type="GO" id="GO:1990316">
    <property type="term" value="C:Atg1/ULK1 kinase complex"/>
    <property type="evidence" value="ECO:0007669"/>
    <property type="project" value="InterPro"/>
</dbReference>
<dbReference type="eggNOG" id="KOG4573">
    <property type="taxonomic scope" value="Eukaryota"/>
</dbReference>
<dbReference type="Gene3D" id="3.30.900.10">
    <property type="entry name" value="HORMA domain"/>
    <property type="match status" value="1"/>
</dbReference>
<feature type="region of interest" description="Disordered" evidence="4">
    <location>
        <begin position="518"/>
        <end position="541"/>
    </location>
</feature>
<feature type="compositionally biased region" description="Low complexity" evidence="4">
    <location>
        <begin position="394"/>
        <end position="409"/>
    </location>
</feature>
<comment type="similarity">
    <text evidence="1 3">Belongs to the ATG13 family. Fungi subfamily.</text>
</comment>
<dbReference type="STRING" id="1220926.S2JEP4"/>
<dbReference type="GO" id="GO:0000423">
    <property type="term" value="P:mitophagy"/>
    <property type="evidence" value="ECO:0007669"/>
    <property type="project" value="TreeGrafter"/>
</dbReference>
<dbReference type="Pfam" id="PF10033">
    <property type="entry name" value="ATG13"/>
    <property type="match status" value="1"/>
</dbReference>
<sequence>MTKSLPHSPKQNKPPDPIITSTSNLSKSSLASSAASLSPSTSILLSAAANRTFVPSSRNSSYRKTQPPIMPLPSSSSISTSSTSSNIRNAKLESIIQNFYTKTAQIIIQSRIPSMKNTLGKKKLNKWFNITTSDNEKLKEELKFWKSLVKYQQDEEESPPPLVIDIYLETTEPDLLQEGDDVHGWRKLDLGIHQNDVQRILIESWTLSLNHPLPDYPVDLPNLYKRSIVFFRSLHSLVRILPSHSLYQRSRLHDGEISLGYRLSTTHYNRKDEISLDHALTNVDTIQLYEFNDISTPLGTFKLKLLFRENCKFDTKEDSPLQGIDVEENFFTPTMTKYRMEKSKERTTPSPPPPPVPVFPTAFSITSAKSRLQSHRGTSATTSTPTRSNYHPMTSISSTTASSSNNNTSQLERRISAPLVSPFKSPSLSSSPQMDLMFASHHSRSNTPERPTRPESESYGRKPEFSSSFEKFFTKGNTHSGSSNVSASASSSSIYHNMYRVGSSNNVVAATAAAGDTMTGNSMTRRWSRTSDHSSINMVSL</sequence>
<dbReference type="VEuPathDB" id="FungiDB:HMPREF1544_04406"/>
<evidence type="ECO:0000313" key="7">
    <source>
        <dbReference type="Proteomes" id="UP000014254"/>
    </source>
</evidence>
<dbReference type="PANTHER" id="PTHR13430:SF4">
    <property type="entry name" value="AUTOPHAGY-RELATED PROTEIN 13"/>
    <property type="match status" value="1"/>
</dbReference>
<dbReference type="Proteomes" id="UP000014254">
    <property type="component" value="Unassembled WGS sequence"/>
</dbReference>
<dbReference type="InterPro" id="IPR040182">
    <property type="entry name" value="ATG13"/>
</dbReference>
<accession>S2JEP4</accession>
<keyword evidence="7" id="KW-1185">Reference proteome</keyword>
<feature type="region of interest" description="Disordered" evidence="4">
    <location>
        <begin position="1"/>
        <end position="25"/>
    </location>
</feature>
<dbReference type="EMBL" id="KE123945">
    <property type="protein sequence ID" value="EPB88766.1"/>
    <property type="molecule type" value="Genomic_DNA"/>
</dbReference>
<dbReference type="InterPro" id="IPR018731">
    <property type="entry name" value="Atg13_N"/>
</dbReference>
<evidence type="ECO:0000256" key="1">
    <source>
        <dbReference type="ARBA" id="ARBA00005246"/>
    </source>
</evidence>
<dbReference type="OrthoDB" id="70161at2759"/>
<evidence type="ECO:0000256" key="4">
    <source>
        <dbReference type="SAM" id="MobiDB-lite"/>
    </source>
</evidence>
<dbReference type="GO" id="GO:0000407">
    <property type="term" value="C:phagophore assembly site"/>
    <property type="evidence" value="ECO:0007669"/>
    <property type="project" value="TreeGrafter"/>
</dbReference>
<gene>
    <name evidence="6" type="ORF">HMPREF1544_04406</name>
</gene>
<feature type="domain" description="Autophagy-related protein 13 N-terminal" evidence="5">
    <location>
        <begin position="96"/>
        <end position="313"/>
    </location>
</feature>
<feature type="region of interest" description="Disordered" evidence="4">
    <location>
        <begin position="442"/>
        <end position="463"/>
    </location>
</feature>
<feature type="compositionally biased region" description="Polar residues" evidence="4">
    <location>
        <begin position="365"/>
        <end position="392"/>
    </location>
</feature>
<proteinExistence type="inferred from homology"/>
<dbReference type="PANTHER" id="PTHR13430">
    <property type="match status" value="1"/>
</dbReference>
<feature type="compositionally biased region" description="Polar residues" evidence="4">
    <location>
        <begin position="55"/>
        <end position="64"/>
    </location>
</feature>
<reference evidence="7" key="1">
    <citation type="submission" date="2013-05" db="EMBL/GenBank/DDBJ databases">
        <title>The Genome sequence of Mucor circinelloides f. circinelloides 1006PhL.</title>
        <authorList>
            <consortium name="The Broad Institute Genomics Platform"/>
            <person name="Cuomo C."/>
            <person name="Earl A."/>
            <person name="Findley K."/>
            <person name="Lee S.C."/>
            <person name="Walker B."/>
            <person name="Young S."/>
            <person name="Zeng Q."/>
            <person name="Gargeya S."/>
            <person name="Fitzgerald M."/>
            <person name="Haas B."/>
            <person name="Abouelleil A."/>
            <person name="Allen A.W."/>
            <person name="Alvarado L."/>
            <person name="Arachchi H.M."/>
            <person name="Berlin A.M."/>
            <person name="Chapman S.B."/>
            <person name="Gainer-Dewar J."/>
            <person name="Goldberg J."/>
            <person name="Griggs A."/>
            <person name="Gujja S."/>
            <person name="Hansen M."/>
            <person name="Howarth C."/>
            <person name="Imamovic A."/>
            <person name="Ireland A."/>
            <person name="Larimer J."/>
            <person name="McCowan C."/>
            <person name="Murphy C."/>
            <person name="Pearson M."/>
            <person name="Poon T.W."/>
            <person name="Priest M."/>
            <person name="Roberts A."/>
            <person name="Saif S."/>
            <person name="Shea T."/>
            <person name="Sisk P."/>
            <person name="Sykes S."/>
            <person name="Wortman J."/>
            <person name="Nusbaum C."/>
            <person name="Birren B."/>
        </authorList>
    </citation>
    <scope>NUCLEOTIDE SEQUENCE [LARGE SCALE GENOMIC DNA]</scope>
    <source>
        <strain evidence="7">1006PhL</strain>
    </source>
</reference>
<evidence type="ECO:0000256" key="2">
    <source>
        <dbReference type="ARBA" id="ARBA00023006"/>
    </source>
</evidence>
<evidence type="ECO:0000313" key="6">
    <source>
        <dbReference type="EMBL" id="EPB88766.1"/>
    </source>
</evidence>
<evidence type="ECO:0000259" key="5">
    <source>
        <dbReference type="Pfam" id="PF10033"/>
    </source>
</evidence>